<protein>
    <submittedName>
        <fullName evidence="3">Extensin</fullName>
    </submittedName>
</protein>
<sequence length="413" mass="43115">MQHAWMAVLAGLPLLVGASPPPNRPIPQASQNQTQQANVVEVNFLDRLLQDNGGRRHSPATNRRTRTSQARPTAPSAPAVIPVPTPKPTTEADTSAPPVPATEPAAPAVATPVPETAPVTPSPSRPADQPASQPTTAPAPADQPEAPTVQQPATASEPAHEADVPKPLPKPADESPAPGKVEAPVANPAPASASPAEPTPAQPSNAEPPKPDQKPEEPAPPPPPPIATEDPEELKACLADLEALGTKFKPIDRIDDGEGCGIDKPIKVAEVLPGIDVGGAVMRCKTAQALGHWLKDTVQPAMSVAIPARRITVIVPGSTYACRLRNSAATGKISEHARGNGFDVAAFKFDNGEKMEMTPRSNDHTMEGAFQRTVTAGACLHFTTVLAPGSDASHETHMHLDVIDRNGGYRICE</sequence>
<dbReference type="OrthoDB" id="9809788at2"/>
<evidence type="ECO:0000259" key="2">
    <source>
        <dbReference type="Pfam" id="PF06904"/>
    </source>
</evidence>
<feature type="compositionally biased region" description="Basic residues" evidence="1">
    <location>
        <begin position="55"/>
        <end position="66"/>
    </location>
</feature>
<feature type="compositionally biased region" description="Low complexity" evidence="1">
    <location>
        <begin position="183"/>
        <end position="196"/>
    </location>
</feature>
<dbReference type="InterPro" id="IPR009683">
    <property type="entry name" value="Extensin-like_C"/>
</dbReference>
<evidence type="ECO:0000313" key="4">
    <source>
        <dbReference type="Proteomes" id="UP000287687"/>
    </source>
</evidence>
<evidence type="ECO:0000313" key="3">
    <source>
        <dbReference type="EMBL" id="RWX78675.1"/>
    </source>
</evidence>
<proteinExistence type="predicted"/>
<dbReference type="Pfam" id="PF06904">
    <property type="entry name" value="Extensin-like_C"/>
    <property type="match status" value="1"/>
</dbReference>
<organism evidence="3 4">
    <name type="scientific">Neorhizobium lilium</name>
    <dbReference type="NCBI Taxonomy" id="2503024"/>
    <lineage>
        <taxon>Bacteria</taxon>
        <taxon>Pseudomonadati</taxon>
        <taxon>Pseudomonadota</taxon>
        <taxon>Alphaproteobacteria</taxon>
        <taxon>Hyphomicrobiales</taxon>
        <taxon>Rhizobiaceae</taxon>
        <taxon>Rhizobium/Agrobacterium group</taxon>
        <taxon>Neorhizobium</taxon>
    </lineage>
</organism>
<reference evidence="3 4" key="1">
    <citation type="submission" date="2019-01" db="EMBL/GenBank/DDBJ databases">
        <title>The draft genome of Rhizobium sp. 24NR.</title>
        <authorList>
            <person name="Liu L."/>
            <person name="Liang L."/>
            <person name="Shi S."/>
            <person name="Xu L."/>
            <person name="Wang X."/>
            <person name="Li L."/>
            <person name="Zhang X."/>
        </authorList>
    </citation>
    <scope>NUCLEOTIDE SEQUENCE [LARGE SCALE GENOMIC DNA]</scope>
    <source>
        <strain evidence="3 4">24NR</strain>
    </source>
</reference>
<accession>A0A3S3VKE9</accession>
<evidence type="ECO:0000256" key="1">
    <source>
        <dbReference type="SAM" id="MobiDB-lite"/>
    </source>
</evidence>
<dbReference type="RefSeq" id="WP_128442652.1">
    <property type="nucleotide sequence ID" value="NZ_SBIP01000002.1"/>
</dbReference>
<gene>
    <name evidence="3" type="ORF">EPK99_08760</name>
</gene>
<keyword evidence="4" id="KW-1185">Reference proteome</keyword>
<feature type="region of interest" description="Disordered" evidence="1">
    <location>
        <begin position="49"/>
        <end position="230"/>
    </location>
</feature>
<dbReference type="EMBL" id="SBIP01000002">
    <property type="protein sequence ID" value="RWX78675.1"/>
    <property type="molecule type" value="Genomic_DNA"/>
</dbReference>
<feature type="compositionally biased region" description="Low complexity" evidence="1">
    <location>
        <begin position="126"/>
        <end position="148"/>
    </location>
</feature>
<name>A0A3S3VKE9_9HYPH</name>
<dbReference type="AlphaFoldDB" id="A0A3S3VKE9"/>
<comment type="caution">
    <text evidence="3">The sequence shown here is derived from an EMBL/GenBank/DDBJ whole genome shotgun (WGS) entry which is preliminary data.</text>
</comment>
<dbReference type="Proteomes" id="UP000287687">
    <property type="component" value="Unassembled WGS sequence"/>
</dbReference>
<feature type="compositionally biased region" description="Low complexity" evidence="1">
    <location>
        <begin position="102"/>
        <end position="119"/>
    </location>
</feature>
<feature type="domain" description="Extensin-like C-terminal" evidence="2">
    <location>
        <begin position="236"/>
        <end position="412"/>
    </location>
</feature>